<evidence type="ECO:0000313" key="3">
    <source>
        <dbReference type="Proteomes" id="UP001497623"/>
    </source>
</evidence>
<dbReference type="Proteomes" id="UP001497623">
    <property type="component" value="Unassembled WGS sequence"/>
</dbReference>
<comment type="caution">
    <text evidence="2">The sequence shown here is derived from an EMBL/GenBank/DDBJ whole genome shotgun (WGS) entry which is preliminary data.</text>
</comment>
<sequence length="140" mass="15584">MELSLHIHKTNFPFQIRLHLEPPQADPSDPSLLAKYDEKQDKPPSYDEVIDSEQPPPSYFTAVADTRQMSDSSSDTASYQLKEEGTMSSNDTTIDVEPANASKTEGQENEGDTSGIAEVLYTQEMVVTDIAEESTSRTFY</sequence>
<dbReference type="AlphaFoldDB" id="A0AAV2QDZ9"/>
<evidence type="ECO:0000313" key="2">
    <source>
        <dbReference type="EMBL" id="CAL4082328.1"/>
    </source>
</evidence>
<proteinExistence type="predicted"/>
<feature type="region of interest" description="Disordered" evidence="1">
    <location>
        <begin position="21"/>
        <end position="115"/>
    </location>
</feature>
<feature type="compositionally biased region" description="Basic and acidic residues" evidence="1">
    <location>
        <begin position="35"/>
        <end position="45"/>
    </location>
</feature>
<dbReference type="EMBL" id="CAXKWB010006307">
    <property type="protein sequence ID" value="CAL4082328.1"/>
    <property type="molecule type" value="Genomic_DNA"/>
</dbReference>
<feature type="non-terminal residue" evidence="2">
    <location>
        <position position="140"/>
    </location>
</feature>
<accession>A0AAV2QDZ9</accession>
<gene>
    <name evidence="2" type="ORF">MNOR_LOCUS11840</name>
</gene>
<reference evidence="2 3" key="1">
    <citation type="submission" date="2024-05" db="EMBL/GenBank/DDBJ databases">
        <authorList>
            <person name="Wallberg A."/>
        </authorList>
    </citation>
    <scope>NUCLEOTIDE SEQUENCE [LARGE SCALE GENOMIC DNA]</scope>
</reference>
<name>A0AAV2QDZ9_MEGNR</name>
<feature type="compositionally biased region" description="Polar residues" evidence="1">
    <location>
        <begin position="67"/>
        <end position="79"/>
    </location>
</feature>
<evidence type="ECO:0000256" key="1">
    <source>
        <dbReference type="SAM" id="MobiDB-lite"/>
    </source>
</evidence>
<keyword evidence="3" id="KW-1185">Reference proteome</keyword>
<organism evidence="2 3">
    <name type="scientific">Meganyctiphanes norvegica</name>
    <name type="common">Northern krill</name>
    <name type="synonym">Thysanopoda norvegica</name>
    <dbReference type="NCBI Taxonomy" id="48144"/>
    <lineage>
        <taxon>Eukaryota</taxon>
        <taxon>Metazoa</taxon>
        <taxon>Ecdysozoa</taxon>
        <taxon>Arthropoda</taxon>
        <taxon>Crustacea</taxon>
        <taxon>Multicrustacea</taxon>
        <taxon>Malacostraca</taxon>
        <taxon>Eumalacostraca</taxon>
        <taxon>Eucarida</taxon>
        <taxon>Euphausiacea</taxon>
        <taxon>Euphausiidae</taxon>
        <taxon>Meganyctiphanes</taxon>
    </lineage>
</organism>
<protein>
    <submittedName>
        <fullName evidence="2">Uncharacterized protein</fullName>
    </submittedName>
</protein>